<keyword evidence="2" id="KW-1185">Reference proteome</keyword>
<dbReference type="Proteomes" id="UP000007490">
    <property type="component" value="Chromosome"/>
</dbReference>
<name>F0T8U8_METLA</name>
<accession>F0T8U8</accession>
<dbReference type="EMBL" id="CP002551">
    <property type="protein sequence ID" value="ADZ09776.1"/>
    <property type="molecule type" value="Genomic_DNA"/>
</dbReference>
<dbReference type="RefSeq" id="WP_013645127.1">
    <property type="nucleotide sequence ID" value="NC_015216.1"/>
</dbReference>
<reference evidence="2" key="1">
    <citation type="submission" date="2011-02" db="EMBL/GenBank/DDBJ databases">
        <title>Complete sequence of Methanobacterium sp. AL-21.</title>
        <authorList>
            <consortium name="US DOE Joint Genome Institute"/>
            <person name="Lucas S."/>
            <person name="Copeland A."/>
            <person name="Lapidus A."/>
            <person name="Cheng J.-F."/>
            <person name="Goodwin L."/>
            <person name="Pitluck S."/>
            <person name="Chertkov O."/>
            <person name="Detter J.C."/>
            <person name="Han C."/>
            <person name="Tapia R."/>
            <person name="Land M."/>
            <person name="Hauser L."/>
            <person name="Kyrpides N."/>
            <person name="Ivanova N."/>
            <person name="Mikhailova N."/>
            <person name="Pagani I."/>
            <person name="Cadillo-Quiroz H."/>
            <person name="Imachi H."/>
            <person name="Zinder S."/>
            <person name="Liu W."/>
            <person name="Woyke T."/>
        </authorList>
    </citation>
    <scope>NUCLEOTIDE SEQUENCE [LARGE SCALE GENOMIC DNA]</scope>
    <source>
        <strain evidence="2">AL-21</strain>
    </source>
</reference>
<dbReference type="KEGG" id="mel:Metbo_1547"/>
<dbReference type="eggNOG" id="arCOG03946">
    <property type="taxonomic scope" value="Archaea"/>
</dbReference>
<evidence type="ECO:0000313" key="1">
    <source>
        <dbReference type="EMBL" id="ADZ09776.1"/>
    </source>
</evidence>
<dbReference type="AlphaFoldDB" id="F0T8U8"/>
<reference evidence="1 2" key="2">
    <citation type="journal article" date="2014" name="Int. J. Syst. Evol. Microbiol.">
        <title>Methanobacterium paludis sp. nov. and a novel strain of Methanobacterium lacus isolated from northern peatlands.</title>
        <authorList>
            <person name="Cadillo-Quiroz H."/>
            <person name="Brauer S.L."/>
            <person name="Goodson N."/>
            <person name="Yavitt J.B."/>
            <person name="Zinder S.H."/>
        </authorList>
    </citation>
    <scope>NUCLEOTIDE SEQUENCE [LARGE SCALE GENOMIC DNA]</scope>
    <source>
        <strain evidence="1 2">AL-21</strain>
    </source>
</reference>
<evidence type="ECO:0000313" key="2">
    <source>
        <dbReference type="Proteomes" id="UP000007490"/>
    </source>
</evidence>
<proteinExistence type="predicted"/>
<gene>
    <name evidence="1" type="ordered locus">Metbo_1547</name>
</gene>
<dbReference type="GeneID" id="10278003"/>
<dbReference type="HOGENOM" id="CLU_942019_0_0_2"/>
<protein>
    <submittedName>
        <fullName evidence="1">Pseudomurein-binding repeat-containing protein</fullName>
    </submittedName>
</protein>
<sequence length="302" mass="33170" precursor="true">MLLLSGLVLFFNVSGASAVTTNNINVTNHTKTTVASQATVKTSFTPSQIGAASSKVKSYYEKNNKLPCYVTINNKNVTMPQFLQLISDDIYQLSNKKTTSITLKNVTAPSNPVENLKSGQLTKTEYINLAKITRSYIYANGKAPNYENCSLGKIKYQNLIYSFSKILAFQAANNRLPNYDSVAPFSKTSTTNKISSNALASVDSIGYAEAKFRDVQGQSSASVMDKCGYGDCWADSSWLYNKLSAAGIPVRIMSTTSGGIYYLHRWVEINTGNGWQTWNYAKYNSQHYSALGSGHYVVKSSV</sequence>
<organism evidence="1 2">
    <name type="scientific">Methanobacterium lacus (strain AL-21)</name>
    <dbReference type="NCBI Taxonomy" id="877455"/>
    <lineage>
        <taxon>Archaea</taxon>
        <taxon>Methanobacteriati</taxon>
        <taxon>Methanobacteriota</taxon>
        <taxon>Methanomada group</taxon>
        <taxon>Methanobacteria</taxon>
        <taxon>Methanobacteriales</taxon>
        <taxon>Methanobacteriaceae</taxon>
        <taxon>Methanobacterium</taxon>
    </lineage>
</organism>